<dbReference type="OrthoDB" id="4545136at2"/>
<comment type="caution">
    <text evidence="1">The sequence shown here is derived from an EMBL/GenBank/DDBJ whole genome shotgun (WGS) entry which is preliminary data.</text>
</comment>
<reference evidence="1 2" key="1">
    <citation type="submission" date="2018-02" db="EMBL/GenBank/DDBJ databases">
        <title>Genomic Encyclopedia of Archaeal and Bacterial Type Strains, Phase II (KMG-II): from individual species to whole genera.</title>
        <authorList>
            <person name="Goeker M."/>
        </authorList>
    </citation>
    <scope>NUCLEOTIDE SEQUENCE [LARGE SCALE GENOMIC DNA]</scope>
    <source>
        <strain evidence="1 2">YU 961-1</strain>
    </source>
</reference>
<proteinExistence type="predicted"/>
<dbReference type="AlphaFoldDB" id="A0A2S6GZ25"/>
<keyword evidence="2" id="KW-1185">Reference proteome</keyword>
<protein>
    <submittedName>
        <fullName evidence="1">Uncharacterized protein</fullName>
    </submittedName>
</protein>
<dbReference type="RefSeq" id="WP_104477346.1">
    <property type="nucleotide sequence ID" value="NZ_CP154825.1"/>
</dbReference>
<gene>
    <name evidence="1" type="ORF">CLV40_102332</name>
</gene>
<evidence type="ECO:0000313" key="2">
    <source>
        <dbReference type="Proteomes" id="UP000239203"/>
    </source>
</evidence>
<sequence>MADTANWPRVTCATILVAATLAACETKAQFAPSLPPAAGFRVDDGVLKLWTGTPCQGVTGITLIFDTGTAKSTEQTWTAPPPGVLLEHMDLLGTKEPTTTPLEVQTPLPTTYDWTKADSLNFAVSGPPANGARLTIPQVLVESPQHPPNTYLFGQRGWMNAADVQRENGKSFLTVCTPDPG</sequence>
<organism evidence="1 2">
    <name type="scientific">Actinokineospora auranticolor</name>
    <dbReference type="NCBI Taxonomy" id="155976"/>
    <lineage>
        <taxon>Bacteria</taxon>
        <taxon>Bacillati</taxon>
        <taxon>Actinomycetota</taxon>
        <taxon>Actinomycetes</taxon>
        <taxon>Pseudonocardiales</taxon>
        <taxon>Pseudonocardiaceae</taxon>
        <taxon>Actinokineospora</taxon>
    </lineage>
</organism>
<accession>A0A2S6GZ25</accession>
<name>A0A2S6GZ25_9PSEU</name>
<dbReference type="Proteomes" id="UP000239203">
    <property type="component" value="Unassembled WGS sequence"/>
</dbReference>
<evidence type="ECO:0000313" key="1">
    <source>
        <dbReference type="EMBL" id="PPK70417.1"/>
    </source>
</evidence>
<dbReference type="EMBL" id="PTIX01000002">
    <property type="protein sequence ID" value="PPK70417.1"/>
    <property type="molecule type" value="Genomic_DNA"/>
</dbReference>